<dbReference type="RefSeq" id="WP_118928148.1">
    <property type="nucleotide sequence ID" value="NZ_QXGH01000035.1"/>
</dbReference>
<evidence type="ECO:0000313" key="2">
    <source>
        <dbReference type="EMBL" id="RHW24129.1"/>
    </source>
</evidence>
<gene>
    <name evidence="2" type="ORF">D0Z08_25740</name>
</gene>
<feature type="transmembrane region" description="Helical" evidence="1">
    <location>
        <begin position="20"/>
        <end position="40"/>
    </location>
</feature>
<feature type="transmembrane region" description="Helical" evidence="1">
    <location>
        <begin position="66"/>
        <end position="84"/>
    </location>
</feature>
<protein>
    <submittedName>
        <fullName evidence="2">DUF4190 domain-containing protein</fullName>
    </submittedName>
</protein>
<proteinExistence type="predicted"/>
<accession>A0A417XUI2</accession>
<dbReference type="AlphaFoldDB" id="A0A417XUI2"/>
<keyword evidence="1" id="KW-0472">Membrane</keyword>
<evidence type="ECO:0000256" key="1">
    <source>
        <dbReference type="SAM" id="Phobius"/>
    </source>
</evidence>
<name>A0A417XUI2_9ACTN</name>
<dbReference type="Proteomes" id="UP000283644">
    <property type="component" value="Unassembled WGS sequence"/>
</dbReference>
<keyword evidence="1" id="KW-1133">Transmembrane helix</keyword>
<organism evidence="2 3">
    <name type="scientific">Nocardioides immobilis</name>
    <dbReference type="NCBI Taxonomy" id="2049295"/>
    <lineage>
        <taxon>Bacteria</taxon>
        <taxon>Bacillati</taxon>
        <taxon>Actinomycetota</taxon>
        <taxon>Actinomycetes</taxon>
        <taxon>Propionibacteriales</taxon>
        <taxon>Nocardioidaceae</taxon>
        <taxon>Nocardioides</taxon>
    </lineage>
</organism>
<sequence length="85" mass="9406">MSEMVYTTSGRAHPDTSTIFVLGLLGILGGVIFGPCAWYFGDRLLTKYDAEPHRWGARSWAQAGRTMGKIGTFLIPVWLVLFVVT</sequence>
<keyword evidence="1" id="KW-0812">Transmembrane</keyword>
<keyword evidence="3" id="KW-1185">Reference proteome</keyword>
<evidence type="ECO:0000313" key="3">
    <source>
        <dbReference type="Proteomes" id="UP000283644"/>
    </source>
</evidence>
<dbReference type="EMBL" id="QXGH01000035">
    <property type="protein sequence ID" value="RHW24129.1"/>
    <property type="molecule type" value="Genomic_DNA"/>
</dbReference>
<comment type="caution">
    <text evidence="2">The sequence shown here is derived from an EMBL/GenBank/DDBJ whole genome shotgun (WGS) entry which is preliminary data.</text>
</comment>
<reference evidence="2 3" key="1">
    <citation type="submission" date="2018-09" db="EMBL/GenBank/DDBJ databases">
        <title>Genome sequencing of Nocardioides immobilis CCTCC AB 2017083 for comparison to Nocardioides silvaticus.</title>
        <authorList>
            <person name="Li C."/>
            <person name="Wang G."/>
        </authorList>
    </citation>
    <scope>NUCLEOTIDE SEQUENCE [LARGE SCALE GENOMIC DNA]</scope>
    <source>
        <strain evidence="2 3">CCTCC AB 2017083</strain>
    </source>
</reference>